<protein>
    <recommendedName>
        <fullName evidence="2">AB hydrolase-1 domain-containing protein</fullName>
    </recommendedName>
</protein>
<dbReference type="InterPro" id="IPR050266">
    <property type="entry name" value="AB_hydrolase_sf"/>
</dbReference>
<evidence type="ECO:0000259" key="2">
    <source>
        <dbReference type="Pfam" id="PF12697"/>
    </source>
</evidence>
<dbReference type="EMBL" id="BAAARE010000012">
    <property type="protein sequence ID" value="GAA2489495.1"/>
    <property type="molecule type" value="Genomic_DNA"/>
</dbReference>
<proteinExistence type="predicted"/>
<organism evidence="3 4">
    <name type="scientific">Terrabacter carboxydivorans</name>
    <dbReference type="NCBI Taxonomy" id="619730"/>
    <lineage>
        <taxon>Bacteria</taxon>
        <taxon>Bacillati</taxon>
        <taxon>Actinomycetota</taxon>
        <taxon>Actinomycetes</taxon>
        <taxon>Micrococcales</taxon>
        <taxon>Intrasporangiaceae</taxon>
        <taxon>Terrabacter</taxon>
    </lineage>
</organism>
<evidence type="ECO:0000313" key="4">
    <source>
        <dbReference type="Proteomes" id="UP001500730"/>
    </source>
</evidence>
<dbReference type="Pfam" id="PF12697">
    <property type="entry name" value="Abhydrolase_6"/>
    <property type="match status" value="1"/>
</dbReference>
<accession>A0ABP5YZ60</accession>
<comment type="caution">
    <text evidence="3">The sequence shown here is derived from an EMBL/GenBank/DDBJ whole genome shotgun (WGS) entry which is preliminary data.</text>
</comment>
<evidence type="ECO:0000256" key="1">
    <source>
        <dbReference type="SAM" id="MobiDB-lite"/>
    </source>
</evidence>
<sequence length="337" mass="35997">MTISSAHKSTIVRSFICASTRVAEPLTPSLGARLAERLWFRLPSTSPRPARHAGATPVRELLGSPFEVALRGRTVRGWTWGQGPVVYLVHGWGGTLEQLTPLVAPLLDRRFQVVAFDGLSHGRSDPGAHGPASSDAVELGRSLDAVAARFGPARAVVAHSMGALSTLLAVRDGWLATERVVLLAPPSGIPDLLEALRSELGLGERTMARLVERVRRRTGYAPGELGLATIAATLTDRERPELLVVHDLLDREVPHEPSRLLVRSWPGAQLLSTAGLGHRRLLADAGVGGAVARFVDRLPVEATLHGEDRPQPLARASRPEVATTEEAACVDSRVGAA</sequence>
<reference evidence="4" key="1">
    <citation type="journal article" date="2019" name="Int. J. Syst. Evol. Microbiol.">
        <title>The Global Catalogue of Microorganisms (GCM) 10K type strain sequencing project: providing services to taxonomists for standard genome sequencing and annotation.</title>
        <authorList>
            <consortium name="The Broad Institute Genomics Platform"/>
            <consortium name="The Broad Institute Genome Sequencing Center for Infectious Disease"/>
            <person name="Wu L."/>
            <person name="Ma J."/>
        </authorList>
    </citation>
    <scope>NUCLEOTIDE SEQUENCE [LARGE SCALE GENOMIC DNA]</scope>
    <source>
        <strain evidence="4">JCM 16259</strain>
    </source>
</reference>
<dbReference type="Gene3D" id="3.40.50.1820">
    <property type="entry name" value="alpha/beta hydrolase"/>
    <property type="match status" value="1"/>
</dbReference>
<dbReference type="RefSeq" id="WP_344255755.1">
    <property type="nucleotide sequence ID" value="NZ_BAAARE010000012.1"/>
</dbReference>
<feature type="domain" description="AB hydrolase-1" evidence="2">
    <location>
        <begin position="86"/>
        <end position="318"/>
    </location>
</feature>
<dbReference type="Proteomes" id="UP001500730">
    <property type="component" value="Unassembled WGS sequence"/>
</dbReference>
<name>A0ABP5YZ60_9MICO</name>
<dbReference type="InterPro" id="IPR029058">
    <property type="entry name" value="AB_hydrolase_fold"/>
</dbReference>
<dbReference type="PANTHER" id="PTHR43798:SF33">
    <property type="entry name" value="HYDROLASE, PUTATIVE (AFU_ORTHOLOGUE AFUA_2G14860)-RELATED"/>
    <property type="match status" value="1"/>
</dbReference>
<dbReference type="InterPro" id="IPR000073">
    <property type="entry name" value="AB_hydrolase_1"/>
</dbReference>
<dbReference type="PANTHER" id="PTHR43798">
    <property type="entry name" value="MONOACYLGLYCEROL LIPASE"/>
    <property type="match status" value="1"/>
</dbReference>
<dbReference type="SUPFAM" id="SSF53474">
    <property type="entry name" value="alpha/beta-Hydrolases"/>
    <property type="match status" value="1"/>
</dbReference>
<evidence type="ECO:0000313" key="3">
    <source>
        <dbReference type="EMBL" id="GAA2489495.1"/>
    </source>
</evidence>
<gene>
    <name evidence="3" type="ORF">GCM10009858_29480</name>
</gene>
<feature type="region of interest" description="Disordered" evidence="1">
    <location>
        <begin position="306"/>
        <end position="337"/>
    </location>
</feature>
<keyword evidence="4" id="KW-1185">Reference proteome</keyword>